<organism evidence="3 4">
    <name type="scientific">Pleurodeles waltl</name>
    <name type="common">Iberian ribbed newt</name>
    <dbReference type="NCBI Taxonomy" id="8319"/>
    <lineage>
        <taxon>Eukaryota</taxon>
        <taxon>Metazoa</taxon>
        <taxon>Chordata</taxon>
        <taxon>Craniata</taxon>
        <taxon>Vertebrata</taxon>
        <taxon>Euteleostomi</taxon>
        <taxon>Amphibia</taxon>
        <taxon>Batrachia</taxon>
        <taxon>Caudata</taxon>
        <taxon>Salamandroidea</taxon>
        <taxon>Salamandridae</taxon>
        <taxon>Pleurodelinae</taxon>
        <taxon>Pleurodeles</taxon>
    </lineage>
</organism>
<proteinExistence type="predicted"/>
<evidence type="ECO:0000259" key="2">
    <source>
        <dbReference type="PROSITE" id="PS50835"/>
    </source>
</evidence>
<dbReference type="InterPro" id="IPR003599">
    <property type="entry name" value="Ig_sub"/>
</dbReference>
<dbReference type="Proteomes" id="UP001066276">
    <property type="component" value="Chromosome 11"/>
</dbReference>
<dbReference type="SMART" id="SM00406">
    <property type="entry name" value="IGv"/>
    <property type="match status" value="1"/>
</dbReference>
<comment type="caution">
    <text evidence="3">The sequence shown here is derived from an EMBL/GenBank/DDBJ whole genome shotgun (WGS) entry which is preliminary data.</text>
</comment>
<keyword evidence="1" id="KW-0732">Signal</keyword>
<protein>
    <recommendedName>
        <fullName evidence="2">Ig-like domain-containing protein</fullName>
    </recommendedName>
</protein>
<dbReference type="SMART" id="SM00409">
    <property type="entry name" value="IG"/>
    <property type="match status" value="1"/>
</dbReference>
<evidence type="ECO:0000313" key="3">
    <source>
        <dbReference type="EMBL" id="KAJ1093689.1"/>
    </source>
</evidence>
<dbReference type="InterPro" id="IPR007110">
    <property type="entry name" value="Ig-like_dom"/>
</dbReference>
<dbReference type="Gene3D" id="2.60.40.10">
    <property type="entry name" value="Immunoglobulins"/>
    <property type="match status" value="1"/>
</dbReference>
<gene>
    <name evidence="3" type="ORF">NDU88_006785</name>
</gene>
<dbReference type="InterPro" id="IPR036179">
    <property type="entry name" value="Ig-like_dom_sf"/>
</dbReference>
<dbReference type="InterPro" id="IPR013106">
    <property type="entry name" value="Ig_V-set"/>
</dbReference>
<keyword evidence="4" id="KW-1185">Reference proteome</keyword>
<reference evidence="3" key="1">
    <citation type="journal article" date="2022" name="bioRxiv">
        <title>Sequencing and chromosome-scale assembly of the giantPleurodeles waltlgenome.</title>
        <authorList>
            <person name="Brown T."/>
            <person name="Elewa A."/>
            <person name="Iarovenko S."/>
            <person name="Subramanian E."/>
            <person name="Araus A.J."/>
            <person name="Petzold A."/>
            <person name="Susuki M."/>
            <person name="Suzuki K.-i.T."/>
            <person name="Hayashi T."/>
            <person name="Toyoda A."/>
            <person name="Oliveira C."/>
            <person name="Osipova E."/>
            <person name="Leigh N.D."/>
            <person name="Simon A."/>
            <person name="Yun M.H."/>
        </authorList>
    </citation>
    <scope>NUCLEOTIDE SEQUENCE</scope>
    <source>
        <strain evidence="3">20211129_DDA</strain>
        <tissue evidence="3">Liver</tissue>
    </source>
</reference>
<sequence length="136" mass="14578">MSWAPLLVLSALCACSKAQLVVTQRPSASVAPGGTATVSCSISTGTIGDGHYPRWVQHIYGNVPRGLIYNTNVRPEGTPARFSGSRSGNTMSLTITEVEPQDDASYYCVVWAGSSSHSDTVPWGRETKTLNLRRCC</sequence>
<dbReference type="PROSITE" id="PS50835">
    <property type="entry name" value="IG_LIKE"/>
    <property type="match status" value="1"/>
</dbReference>
<accession>A0AAV7LSW8</accession>
<dbReference type="EMBL" id="JANPWB010000015">
    <property type="protein sequence ID" value="KAJ1093689.1"/>
    <property type="molecule type" value="Genomic_DNA"/>
</dbReference>
<dbReference type="SUPFAM" id="SSF48726">
    <property type="entry name" value="Immunoglobulin"/>
    <property type="match status" value="1"/>
</dbReference>
<dbReference type="InterPro" id="IPR013783">
    <property type="entry name" value="Ig-like_fold"/>
</dbReference>
<dbReference type="InterPro" id="IPR050150">
    <property type="entry name" value="IgV_Light_Chain"/>
</dbReference>
<dbReference type="PANTHER" id="PTHR23267">
    <property type="entry name" value="IMMUNOGLOBULIN LIGHT CHAIN"/>
    <property type="match status" value="1"/>
</dbReference>
<feature type="domain" description="Ig-like" evidence="2">
    <location>
        <begin position="5"/>
        <end position="122"/>
    </location>
</feature>
<feature type="signal peptide" evidence="1">
    <location>
        <begin position="1"/>
        <end position="18"/>
    </location>
</feature>
<evidence type="ECO:0000313" key="4">
    <source>
        <dbReference type="Proteomes" id="UP001066276"/>
    </source>
</evidence>
<dbReference type="AlphaFoldDB" id="A0AAV7LSW8"/>
<evidence type="ECO:0000256" key="1">
    <source>
        <dbReference type="SAM" id="SignalP"/>
    </source>
</evidence>
<feature type="chain" id="PRO_5043328115" description="Ig-like domain-containing protein" evidence="1">
    <location>
        <begin position="19"/>
        <end position="136"/>
    </location>
</feature>
<name>A0AAV7LSW8_PLEWA</name>
<dbReference type="Pfam" id="PF07686">
    <property type="entry name" value="V-set"/>
    <property type="match status" value="1"/>
</dbReference>